<protein>
    <submittedName>
        <fullName evidence="8">Uncharacterized protein LOC127566033</fullName>
    </submittedName>
</protein>
<dbReference type="GO" id="GO:0060271">
    <property type="term" value="P:cilium assembly"/>
    <property type="evidence" value="ECO:0007669"/>
    <property type="project" value="TreeGrafter"/>
</dbReference>
<feature type="compositionally biased region" description="Basic and acidic residues" evidence="5">
    <location>
        <begin position="37"/>
        <end position="54"/>
    </location>
</feature>
<evidence type="ECO:0000256" key="4">
    <source>
        <dbReference type="SAM" id="Coils"/>
    </source>
</evidence>
<reference evidence="8" key="1">
    <citation type="submission" date="2025-08" db="UniProtKB">
        <authorList>
            <consortium name="RefSeq"/>
        </authorList>
    </citation>
    <scope>IDENTIFICATION</scope>
    <source>
        <strain evidence="8">15112-1751.03</strain>
        <tissue evidence="8">Whole Adult</tissue>
    </source>
</reference>
<gene>
    <name evidence="8" type="primary">LOC127566033</name>
</gene>
<dbReference type="InterPro" id="IPR025254">
    <property type="entry name" value="CCDC113/CCDC96_CC"/>
</dbReference>
<feature type="coiled-coil region" evidence="4">
    <location>
        <begin position="500"/>
        <end position="551"/>
    </location>
</feature>
<feature type="compositionally biased region" description="Polar residues" evidence="5">
    <location>
        <begin position="1"/>
        <end position="10"/>
    </location>
</feature>
<feature type="compositionally biased region" description="Acidic residues" evidence="5">
    <location>
        <begin position="156"/>
        <end position="193"/>
    </location>
</feature>
<dbReference type="Proteomes" id="UP000515160">
    <property type="component" value="Chromosome 2R"/>
</dbReference>
<organism evidence="7 8">
    <name type="scientific">Drosophila albomicans</name>
    <name type="common">Fruit fly</name>
    <dbReference type="NCBI Taxonomy" id="7291"/>
    <lineage>
        <taxon>Eukaryota</taxon>
        <taxon>Metazoa</taxon>
        <taxon>Ecdysozoa</taxon>
        <taxon>Arthropoda</taxon>
        <taxon>Hexapoda</taxon>
        <taxon>Insecta</taxon>
        <taxon>Pterygota</taxon>
        <taxon>Neoptera</taxon>
        <taxon>Endopterygota</taxon>
        <taxon>Diptera</taxon>
        <taxon>Brachycera</taxon>
        <taxon>Muscomorpha</taxon>
        <taxon>Ephydroidea</taxon>
        <taxon>Drosophilidae</taxon>
        <taxon>Drosophila</taxon>
    </lineage>
</organism>
<dbReference type="PANTHER" id="PTHR15654:SF1">
    <property type="entry name" value="COILED-COIL DOMAIN-CONTAINING PROTEIN 96"/>
    <property type="match status" value="1"/>
</dbReference>
<feature type="region of interest" description="Disordered" evidence="5">
    <location>
        <begin position="226"/>
        <end position="246"/>
    </location>
</feature>
<dbReference type="RefSeq" id="XP_051863391.1">
    <property type="nucleotide sequence ID" value="XM_052007431.1"/>
</dbReference>
<evidence type="ECO:0000259" key="6">
    <source>
        <dbReference type="Pfam" id="PF13870"/>
    </source>
</evidence>
<comment type="subcellular location">
    <subcellularLocation>
        <location evidence="1">Cell projection</location>
        <location evidence="1">Cilium</location>
    </subcellularLocation>
</comment>
<feature type="coiled-coil region" evidence="4">
    <location>
        <begin position="663"/>
        <end position="690"/>
    </location>
</feature>
<proteinExistence type="predicted"/>
<feature type="region of interest" description="Disordered" evidence="5">
    <location>
        <begin position="1"/>
        <end position="103"/>
    </location>
</feature>
<dbReference type="OrthoDB" id="10254794at2759"/>
<keyword evidence="7" id="KW-1185">Reference proteome</keyword>
<evidence type="ECO:0000313" key="7">
    <source>
        <dbReference type="Proteomes" id="UP000515160"/>
    </source>
</evidence>
<feature type="compositionally biased region" description="Basic and acidic residues" evidence="5">
    <location>
        <begin position="86"/>
        <end position="103"/>
    </location>
</feature>
<dbReference type="InterPro" id="IPR051885">
    <property type="entry name" value="CC_CF"/>
</dbReference>
<accession>A0A9C6T8P2</accession>
<evidence type="ECO:0000313" key="8">
    <source>
        <dbReference type="RefSeq" id="XP_051863391.1"/>
    </source>
</evidence>
<evidence type="ECO:0000256" key="2">
    <source>
        <dbReference type="ARBA" id="ARBA00023054"/>
    </source>
</evidence>
<evidence type="ECO:0000256" key="1">
    <source>
        <dbReference type="ARBA" id="ARBA00004138"/>
    </source>
</evidence>
<evidence type="ECO:0000256" key="3">
    <source>
        <dbReference type="ARBA" id="ARBA00023273"/>
    </source>
</evidence>
<feature type="region of interest" description="Disordered" evidence="5">
    <location>
        <begin position="259"/>
        <end position="283"/>
    </location>
</feature>
<feature type="compositionally biased region" description="Low complexity" evidence="5">
    <location>
        <begin position="264"/>
        <end position="277"/>
    </location>
</feature>
<sequence length="692" mass="80139">MASGSESITIGSFHVVDPDETIADGKSPKKTVSIEYDELHNEEDNISDDVHSEEPQPESIPQNPILSAIMGEDQAPEGEISEEVNDEKLKVKRPEESREARRERLKNARNIRFVVDEPTVPIGSPVGCESQDEPTAISTPTRASIANDFEMRTDQGEEVDDEPAETESVADEMEEGTIDELLNMDDDEEEDIEDRIIKPSRQVDSVQAKKIFLDDFEIPSVSDISEDFDDLRSPTMKSKESTVSMQPVAKEDKGRFVDPLTGLSVTSSSSSSTTEVSEPSEEDFAQLAPIDEKDRLDKFDELAAIKTTVVIAPDNEDVFGKFTREFLTPTIAFDAHEYEEKMRQHQQTLRITLDFMDDLIYMVVKEVEDEKRESRFKHQLDKRKLILKLIEARDSYLYERDVNTFLNARMCDYYKRGRNTRPFATLPKSTEAREYTRYKQALFTYDYHINAMAKTKTKSSYLLGSVMMDLSYIDNIGRQSEEHLELVMLSILGKRSDYLYRVTERELKLMREKRNELSDTRRFLITRKHTLGRIKEKLAKLEKINDELVMDDFISIQNQVTAINKKIEERNVELKRLRFTYHSELHIAQHNRERSIAMATKLKEHSRKLSKKLEIQRSLRERLYNAKMERSRLRKKHVDLTYQGGLLAMPALMHDYDETVEKVRTKQALVQEMKETIARLTQRIADYNTHCL</sequence>
<feature type="region of interest" description="Disordered" evidence="5">
    <location>
        <begin position="118"/>
        <end position="199"/>
    </location>
</feature>
<dbReference type="Pfam" id="PF13870">
    <property type="entry name" value="CCDC113_CCDC96_CC"/>
    <property type="match status" value="1"/>
</dbReference>
<evidence type="ECO:0000256" key="5">
    <source>
        <dbReference type="SAM" id="MobiDB-lite"/>
    </source>
</evidence>
<feature type="compositionally biased region" description="Acidic residues" evidence="5">
    <location>
        <begin position="74"/>
        <end position="85"/>
    </location>
</feature>
<keyword evidence="2 4" id="KW-0175">Coiled coil</keyword>
<dbReference type="AlphaFoldDB" id="A0A9C6T8P2"/>
<feature type="domain" description="CCDC113/CCDC96 coiled-coil" evidence="6">
    <location>
        <begin position="510"/>
        <end position="685"/>
    </location>
</feature>
<name>A0A9C6T8P2_DROAB</name>
<dbReference type="PANTHER" id="PTHR15654">
    <property type="entry name" value="COILED-COIL DOMAIN-CONTAINING PROTEIN 113-RELATED"/>
    <property type="match status" value="1"/>
</dbReference>
<dbReference type="GO" id="GO:0005930">
    <property type="term" value="C:axoneme"/>
    <property type="evidence" value="ECO:0007669"/>
    <property type="project" value="TreeGrafter"/>
</dbReference>
<dbReference type="GeneID" id="127566033"/>
<dbReference type="GO" id="GO:0036064">
    <property type="term" value="C:ciliary basal body"/>
    <property type="evidence" value="ECO:0007669"/>
    <property type="project" value="TreeGrafter"/>
</dbReference>
<keyword evidence="3" id="KW-0966">Cell projection</keyword>